<name>A0A0E9S720_ANGAN</name>
<organism evidence="2">
    <name type="scientific">Anguilla anguilla</name>
    <name type="common">European freshwater eel</name>
    <name type="synonym">Muraena anguilla</name>
    <dbReference type="NCBI Taxonomy" id="7936"/>
    <lineage>
        <taxon>Eukaryota</taxon>
        <taxon>Metazoa</taxon>
        <taxon>Chordata</taxon>
        <taxon>Craniata</taxon>
        <taxon>Vertebrata</taxon>
        <taxon>Euteleostomi</taxon>
        <taxon>Actinopterygii</taxon>
        <taxon>Neopterygii</taxon>
        <taxon>Teleostei</taxon>
        <taxon>Anguilliformes</taxon>
        <taxon>Anguillidae</taxon>
        <taxon>Anguilla</taxon>
    </lineage>
</organism>
<protein>
    <submittedName>
        <fullName evidence="2">Uncharacterized protein</fullName>
    </submittedName>
</protein>
<reference evidence="2" key="2">
    <citation type="journal article" date="2015" name="Fish Shellfish Immunol.">
        <title>Early steps in the European eel (Anguilla anguilla)-Vibrio vulnificus interaction in the gills: Role of the RtxA13 toxin.</title>
        <authorList>
            <person name="Callol A."/>
            <person name="Pajuelo D."/>
            <person name="Ebbesson L."/>
            <person name="Teles M."/>
            <person name="MacKenzie S."/>
            <person name="Amaro C."/>
        </authorList>
    </citation>
    <scope>NUCLEOTIDE SEQUENCE</scope>
</reference>
<accession>A0A0E9S720</accession>
<evidence type="ECO:0000313" key="2">
    <source>
        <dbReference type="EMBL" id="JAH36313.1"/>
    </source>
</evidence>
<feature type="region of interest" description="Disordered" evidence="1">
    <location>
        <begin position="52"/>
        <end position="77"/>
    </location>
</feature>
<evidence type="ECO:0000256" key="1">
    <source>
        <dbReference type="SAM" id="MobiDB-lite"/>
    </source>
</evidence>
<proteinExistence type="predicted"/>
<reference evidence="2" key="1">
    <citation type="submission" date="2014-11" db="EMBL/GenBank/DDBJ databases">
        <authorList>
            <person name="Amaro Gonzalez C."/>
        </authorList>
    </citation>
    <scope>NUCLEOTIDE SEQUENCE</scope>
</reference>
<sequence>MKVLEQKAMTTDDQSGKSTTDEENRMLTNEGSESAEVNGREAVMLKLLDSSGAQGGESFLPARTDGRRGCLTASQHV</sequence>
<feature type="region of interest" description="Disordered" evidence="1">
    <location>
        <begin position="1"/>
        <end position="39"/>
    </location>
</feature>
<dbReference type="EMBL" id="GBXM01072264">
    <property type="protein sequence ID" value="JAH36313.1"/>
    <property type="molecule type" value="Transcribed_RNA"/>
</dbReference>
<feature type="compositionally biased region" description="Polar residues" evidence="1">
    <location>
        <begin position="8"/>
        <end position="18"/>
    </location>
</feature>
<dbReference type="AlphaFoldDB" id="A0A0E9S720"/>